<feature type="region of interest" description="Disordered" evidence="1">
    <location>
        <begin position="111"/>
        <end position="158"/>
    </location>
</feature>
<feature type="compositionally biased region" description="Polar residues" evidence="1">
    <location>
        <begin position="201"/>
        <end position="241"/>
    </location>
</feature>
<dbReference type="EMBL" id="CAJHJT010000023">
    <property type="protein sequence ID" value="CAD7001566.1"/>
    <property type="molecule type" value="Genomic_DNA"/>
</dbReference>
<dbReference type="Proteomes" id="UP000606786">
    <property type="component" value="Unassembled WGS sequence"/>
</dbReference>
<evidence type="ECO:0000313" key="2">
    <source>
        <dbReference type="EMBL" id="CAD7001566.1"/>
    </source>
</evidence>
<proteinExistence type="predicted"/>
<evidence type="ECO:0000313" key="3">
    <source>
        <dbReference type="Proteomes" id="UP000606786"/>
    </source>
</evidence>
<sequence>MTLKPILLSNCGEQRSSTELMDELKTTRLDSTIENYHFRINKIRNKLHNRILAHNDLSFSTEEVNRIALQAFKEHLPKPTKTMIIARNPDNLDKAYKIILESRHQTFTALGQTRKDPNPNSYRRTNFSDNTNNRTSFGSNQYINNSNNYNRNRFNNNTPHNRYDGGYVPMNMNNNNNNKYNNNGNRSNQTRMSYQTTYTIQNQPGNTNPQRNFNQQGNGYQRRNFNQSGNYNRSGVSNGNRPETMDIGNTALNFRRDTRNNYPI</sequence>
<protein>
    <submittedName>
        <fullName evidence="2">(Mediterranean fruit fly) hypothetical protein</fullName>
    </submittedName>
</protein>
<gene>
    <name evidence="2" type="ORF">CCAP1982_LOCUS10060</name>
</gene>
<accession>A0A811UV38</accession>
<feature type="region of interest" description="Disordered" evidence="1">
    <location>
        <begin position="201"/>
        <end position="247"/>
    </location>
</feature>
<keyword evidence="3" id="KW-1185">Reference proteome</keyword>
<feature type="compositionally biased region" description="Polar residues" evidence="1">
    <location>
        <begin position="118"/>
        <end position="139"/>
    </location>
</feature>
<organism evidence="2 3">
    <name type="scientific">Ceratitis capitata</name>
    <name type="common">Mediterranean fruit fly</name>
    <name type="synonym">Tephritis capitata</name>
    <dbReference type="NCBI Taxonomy" id="7213"/>
    <lineage>
        <taxon>Eukaryota</taxon>
        <taxon>Metazoa</taxon>
        <taxon>Ecdysozoa</taxon>
        <taxon>Arthropoda</taxon>
        <taxon>Hexapoda</taxon>
        <taxon>Insecta</taxon>
        <taxon>Pterygota</taxon>
        <taxon>Neoptera</taxon>
        <taxon>Endopterygota</taxon>
        <taxon>Diptera</taxon>
        <taxon>Brachycera</taxon>
        <taxon>Muscomorpha</taxon>
        <taxon>Tephritoidea</taxon>
        <taxon>Tephritidae</taxon>
        <taxon>Ceratitis</taxon>
        <taxon>Ceratitis</taxon>
    </lineage>
</organism>
<evidence type="ECO:0000256" key="1">
    <source>
        <dbReference type="SAM" id="MobiDB-lite"/>
    </source>
</evidence>
<reference evidence="2" key="1">
    <citation type="submission" date="2020-11" db="EMBL/GenBank/DDBJ databases">
        <authorList>
            <person name="Whitehead M."/>
        </authorList>
    </citation>
    <scope>NUCLEOTIDE SEQUENCE</scope>
    <source>
        <strain evidence="2">EGII</strain>
    </source>
</reference>
<name>A0A811UV38_CERCA</name>
<comment type="caution">
    <text evidence="2">The sequence shown here is derived from an EMBL/GenBank/DDBJ whole genome shotgun (WGS) entry which is preliminary data.</text>
</comment>
<feature type="compositionally biased region" description="Low complexity" evidence="1">
    <location>
        <begin position="140"/>
        <end position="158"/>
    </location>
</feature>
<dbReference type="AlphaFoldDB" id="A0A811UV38"/>